<reference evidence="11" key="1">
    <citation type="submission" date="2020-11" db="EMBL/GenBank/DDBJ databases">
        <authorList>
            <consortium name="DOE Joint Genome Institute"/>
            <person name="Ahrendt S."/>
            <person name="Riley R."/>
            <person name="Andreopoulos W."/>
            <person name="Labutti K."/>
            <person name="Pangilinan J."/>
            <person name="Ruiz-Duenas F.J."/>
            <person name="Barrasa J.M."/>
            <person name="Sanchez-Garcia M."/>
            <person name="Camarero S."/>
            <person name="Miyauchi S."/>
            <person name="Serrano A."/>
            <person name="Linde D."/>
            <person name="Babiker R."/>
            <person name="Drula E."/>
            <person name="Ayuso-Fernandez I."/>
            <person name="Pacheco R."/>
            <person name="Padilla G."/>
            <person name="Ferreira P."/>
            <person name="Barriuso J."/>
            <person name="Kellner H."/>
            <person name="Castanera R."/>
            <person name="Alfaro M."/>
            <person name="Ramirez L."/>
            <person name="Pisabarro A.G."/>
            <person name="Kuo A."/>
            <person name="Tritt A."/>
            <person name="Lipzen A."/>
            <person name="He G."/>
            <person name="Yan M."/>
            <person name="Ng V."/>
            <person name="Cullen D."/>
            <person name="Martin F."/>
            <person name="Rosso M.-N."/>
            <person name="Henrissat B."/>
            <person name="Hibbett D."/>
            <person name="Martinez A.T."/>
            <person name="Grigoriev I.V."/>
        </authorList>
    </citation>
    <scope>NUCLEOTIDE SEQUENCE</scope>
    <source>
        <strain evidence="11">CIRM-BRFM 674</strain>
    </source>
</reference>
<keyword evidence="7 10" id="KW-0175">Coiled coil</keyword>
<evidence type="ECO:0000256" key="10">
    <source>
        <dbReference type="SAM" id="Coils"/>
    </source>
</evidence>
<dbReference type="PANTHER" id="PTHR31570">
    <property type="entry name" value="HAUS AUGMIN-LIKE COMPLEX SUBUNIT 1"/>
    <property type="match status" value="1"/>
</dbReference>
<feature type="coiled-coil region" evidence="10">
    <location>
        <begin position="115"/>
        <end position="175"/>
    </location>
</feature>
<evidence type="ECO:0000256" key="7">
    <source>
        <dbReference type="ARBA" id="ARBA00023054"/>
    </source>
</evidence>
<accession>A0A9P5YRQ6</accession>
<evidence type="ECO:0000256" key="1">
    <source>
        <dbReference type="ARBA" id="ARBA00004186"/>
    </source>
</evidence>
<keyword evidence="5" id="KW-0493">Microtubule</keyword>
<keyword evidence="8" id="KW-0206">Cytoskeleton</keyword>
<dbReference type="GO" id="GO:0005829">
    <property type="term" value="C:cytosol"/>
    <property type="evidence" value="ECO:0007669"/>
    <property type="project" value="TreeGrafter"/>
</dbReference>
<dbReference type="InterPro" id="IPR026243">
    <property type="entry name" value="HAUS1"/>
</dbReference>
<keyword evidence="9" id="KW-0131">Cell cycle</keyword>
<evidence type="ECO:0000256" key="8">
    <source>
        <dbReference type="ARBA" id="ARBA00023212"/>
    </source>
</evidence>
<organism evidence="11 12">
    <name type="scientific">Pholiota conissans</name>
    <dbReference type="NCBI Taxonomy" id="109636"/>
    <lineage>
        <taxon>Eukaryota</taxon>
        <taxon>Fungi</taxon>
        <taxon>Dikarya</taxon>
        <taxon>Basidiomycota</taxon>
        <taxon>Agaricomycotina</taxon>
        <taxon>Agaricomycetes</taxon>
        <taxon>Agaricomycetidae</taxon>
        <taxon>Agaricales</taxon>
        <taxon>Agaricineae</taxon>
        <taxon>Strophariaceae</taxon>
        <taxon>Pholiota</taxon>
    </lineage>
</organism>
<keyword evidence="6" id="KW-0498">Mitosis</keyword>
<comment type="similarity">
    <text evidence="2">Belongs to the HAUS1 family.</text>
</comment>
<feature type="coiled-coil region" evidence="10">
    <location>
        <begin position="60"/>
        <end position="91"/>
    </location>
</feature>
<evidence type="ECO:0000256" key="9">
    <source>
        <dbReference type="ARBA" id="ARBA00023306"/>
    </source>
</evidence>
<evidence type="ECO:0000256" key="3">
    <source>
        <dbReference type="ARBA" id="ARBA00022490"/>
    </source>
</evidence>
<sequence>MANENPKIPHRLEAYLPPVESEYDEKNELASSLDVLAQVVNILGIPDASFFNYSTAITNMSNEKTALSRSLNRLKAVEEELMTHLASLKHEYQLLAHWNQVLTPGNPDSLLPENSATMERRKESLVKKAKEYHKELEALIAQEPLTIPISLAQLMEQKEKNLVKLKELKEKKAKIKTFQGLPPNLDLARHELRAARKRQMELIQLRERLLARMADSIS</sequence>
<dbReference type="GO" id="GO:0070652">
    <property type="term" value="C:HAUS complex"/>
    <property type="evidence" value="ECO:0007669"/>
    <property type="project" value="InterPro"/>
</dbReference>
<keyword evidence="12" id="KW-1185">Reference proteome</keyword>
<evidence type="ECO:0000256" key="6">
    <source>
        <dbReference type="ARBA" id="ARBA00022776"/>
    </source>
</evidence>
<gene>
    <name evidence="11" type="ORF">BDN70DRAFT_997414</name>
</gene>
<dbReference type="AlphaFoldDB" id="A0A9P5YRQ6"/>
<dbReference type="GO" id="GO:0005874">
    <property type="term" value="C:microtubule"/>
    <property type="evidence" value="ECO:0007669"/>
    <property type="project" value="UniProtKB-KW"/>
</dbReference>
<dbReference type="PANTHER" id="PTHR31570:SF1">
    <property type="entry name" value="HAUS AUGMIN-LIKE COMPLEX SUBUNIT 1"/>
    <property type="match status" value="1"/>
</dbReference>
<comment type="caution">
    <text evidence="11">The sequence shown here is derived from an EMBL/GenBank/DDBJ whole genome shotgun (WGS) entry which is preliminary data.</text>
</comment>
<dbReference type="Proteomes" id="UP000807469">
    <property type="component" value="Unassembled WGS sequence"/>
</dbReference>
<evidence type="ECO:0000313" key="12">
    <source>
        <dbReference type="Proteomes" id="UP000807469"/>
    </source>
</evidence>
<keyword evidence="4" id="KW-0132">Cell division</keyword>
<evidence type="ECO:0000256" key="2">
    <source>
        <dbReference type="ARBA" id="ARBA00005479"/>
    </source>
</evidence>
<dbReference type="EMBL" id="MU155410">
    <property type="protein sequence ID" value="KAF9473878.1"/>
    <property type="molecule type" value="Genomic_DNA"/>
</dbReference>
<evidence type="ECO:0000313" key="11">
    <source>
        <dbReference type="EMBL" id="KAF9473878.1"/>
    </source>
</evidence>
<proteinExistence type="inferred from homology"/>
<keyword evidence="3" id="KW-0963">Cytoplasm</keyword>
<name>A0A9P5YRQ6_9AGAR</name>
<comment type="subcellular location">
    <subcellularLocation>
        <location evidence="1">Cytoplasm</location>
        <location evidence="1">Cytoskeleton</location>
        <location evidence="1">Spindle</location>
    </subcellularLocation>
</comment>
<dbReference type="GO" id="GO:0051225">
    <property type="term" value="P:spindle assembly"/>
    <property type="evidence" value="ECO:0007669"/>
    <property type="project" value="InterPro"/>
</dbReference>
<dbReference type="GO" id="GO:0051301">
    <property type="term" value="P:cell division"/>
    <property type="evidence" value="ECO:0007669"/>
    <property type="project" value="UniProtKB-KW"/>
</dbReference>
<protein>
    <submittedName>
        <fullName evidence="11">Uncharacterized protein</fullName>
    </submittedName>
</protein>
<dbReference type="GO" id="GO:0005819">
    <property type="term" value="C:spindle"/>
    <property type="evidence" value="ECO:0007669"/>
    <property type="project" value="UniProtKB-SubCell"/>
</dbReference>
<dbReference type="Pfam" id="PF25762">
    <property type="entry name" value="HAUS1"/>
    <property type="match status" value="1"/>
</dbReference>
<evidence type="ECO:0000256" key="5">
    <source>
        <dbReference type="ARBA" id="ARBA00022701"/>
    </source>
</evidence>
<dbReference type="OrthoDB" id="5372507at2759"/>
<evidence type="ECO:0000256" key="4">
    <source>
        <dbReference type="ARBA" id="ARBA00022618"/>
    </source>
</evidence>